<dbReference type="AlphaFoldDB" id="A0A4V6AMN0"/>
<feature type="region of interest" description="Disordered" evidence="1">
    <location>
        <begin position="71"/>
        <end position="91"/>
    </location>
</feature>
<proteinExistence type="predicted"/>
<organism evidence="2 3">
    <name type="scientific">Collichthys lucidus</name>
    <name type="common">Big head croaker</name>
    <name type="synonym">Sciaena lucida</name>
    <dbReference type="NCBI Taxonomy" id="240159"/>
    <lineage>
        <taxon>Eukaryota</taxon>
        <taxon>Metazoa</taxon>
        <taxon>Chordata</taxon>
        <taxon>Craniata</taxon>
        <taxon>Vertebrata</taxon>
        <taxon>Euteleostomi</taxon>
        <taxon>Actinopterygii</taxon>
        <taxon>Neopterygii</taxon>
        <taxon>Teleostei</taxon>
        <taxon>Neoteleostei</taxon>
        <taxon>Acanthomorphata</taxon>
        <taxon>Eupercaria</taxon>
        <taxon>Sciaenidae</taxon>
        <taxon>Collichthys</taxon>
    </lineage>
</organism>
<reference evidence="2 3" key="1">
    <citation type="submission" date="2019-01" db="EMBL/GenBank/DDBJ databases">
        <title>Genome Assembly of Collichthys lucidus.</title>
        <authorList>
            <person name="Cai M."/>
            <person name="Xiao S."/>
        </authorList>
    </citation>
    <scope>NUCLEOTIDE SEQUENCE [LARGE SCALE GENOMIC DNA]</scope>
    <source>
        <strain evidence="2">JT15FE1705JMU</strain>
        <tissue evidence="2">Muscle</tissue>
    </source>
</reference>
<keyword evidence="3" id="KW-1185">Reference proteome</keyword>
<dbReference type="Proteomes" id="UP000298787">
    <property type="component" value="Chromosome 3"/>
</dbReference>
<dbReference type="EMBL" id="CM014080">
    <property type="protein sequence ID" value="TKS69262.1"/>
    <property type="molecule type" value="Genomic_DNA"/>
</dbReference>
<gene>
    <name evidence="2" type="ORF">D9C73_003326</name>
</gene>
<evidence type="ECO:0000313" key="2">
    <source>
        <dbReference type="EMBL" id="TKS69262.1"/>
    </source>
</evidence>
<evidence type="ECO:0000313" key="3">
    <source>
        <dbReference type="Proteomes" id="UP000298787"/>
    </source>
</evidence>
<dbReference type="STRING" id="240159.A0A4V6AMN0"/>
<protein>
    <submittedName>
        <fullName evidence="2">Uncharacterized protein</fullName>
    </submittedName>
</protein>
<accession>A0A4V6AMN0</accession>
<sequence>MKASMAVFSSPTWTKRPAITCGWLLGGVASVTSMMNCLPRALCPRRSANGANAPTAGVAVLQSTAASSLQRDRSHPAAAFPTGGTPLASPGLQADEIKPLRLGPHPTYHTHSQSQGRPAFHFPLLSSLLRVLFSPPLFSAGDRNGCPKSVPCDSECVFYRET</sequence>
<name>A0A4V6AMN0_COLLU</name>
<evidence type="ECO:0000256" key="1">
    <source>
        <dbReference type="SAM" id="MobiDB-lite"/>
    </source>
</evidence>